<organism evidence="2 3">
    <name type="scientific">Armillaria luteobubalina</name>
    <dbReference type="NCBI Taxonomy" id="153913"/>
    <lineage>
        <taxon>Eukaryota</taxon>
        <taxon>Fungi</taxon>
        <taxon>Dikarya</taxon>
        <taxon>Basidiomycota</taxon>
        <taxon>Agaricomycotina</taxon>
        <taxon>Agaricomycetes</taxon>
        <taxon>Agaricomycetidae</taxon>
        <taxon>Agaricales</taxon>
        <taxon>Marasmiineae</taxon>
        <taxon>Physalacriaceae</taxon>
        <taxon>Armillaria</taxon>
    </lineage>
</organism>
<protein>
    <recommendedName>
        <fullName evidence="1">F-box domain-containing protein</fullName>
    </recommendedName>
</protein>
<gene>
    <name evidence="2" type="ORF">EDD18DRAFT_1404253</name>
</gene>
<dbReference type="Proteomes" id="UP001175228">
    <property type="component" value="Unassembled WGS sequence"/>
</dbReference>
<evidence type="ECO:0000259" key="1">
    <source>
        <dbReference type="Pfam" id="PF12937"/>
    </source>
</evidence>
<dbReference type="InterPro" id="IPR036047">
    <property type="entry name" value="F-box-like_dom_sf"/>
</dbReference>
<dbReference type="InterPro" id="IPR001810">
    <property type="entry name" value="F-box_dom"/>
</dbReference>
<dbReference type="Pfam" id="PF12937">
    <property type="entry name" value="F-box-like"/>
    <property type="match status" value="1"/>
</dbReference>
<dbReference type="Gene3D" id="1.20.1280.50">
    <property type="match status" value="1"/>
</dbReference>
<accession>A0AA39TL79</accession>
<reference evidence="2" key="1">
    <citation type="submission" date="2023-06" db="EMBL/GenBank/DDBJ databases">
        <authorList>
            <consortium name="Lawrence Berkeley National Laboratory"/>
            <person name="Ahrendt S."/>
            <person name="Sahu N."/>
            <person name="Indic B."/>
            <person name="Wong-Bajracharya J."/>
            <person name="Merenyi Z."/>
            <person name="Ke H.-M."/>
            <person name="Monk M."/>
            <person name="Kocsube S."/>
            <person name="Drula E."/>
            <person name="Lipzen A."/>
            <person name="Balint B."/>
            <person name="Henrissat B."/>
            <person name="Andreopoulos B."/>
            <person name="Martin F.M."/>
            <person name="Harder C.B."/>
            <person name="Rigling D."/>
            <person name="Ford K.L."/>
            <person name="Foster G.D."/>
            <person name="Pangilinan J."/>
            <person name="Papanicolaou A."/>
            <person name="Barry K."/>
            <person name="LaButti K."/>
            <person name="Viragh M."/>
            <person name="Koriabine M."/>
            <person name="Yan M."/>
            <person name="Riley R."/>
            <person name="Champramary S."/>
            <person name="Plett K.L."/>
            <person name="Tsai I.J."/>
            <person name="Slot J."/>
            <person name="Sipos G."/>
            <person name="Plett J."/>
            <person name="Nagy L.G."/>
            <person name="Grigoriev I.V."/>
        </authorList>
    </citation>
    <scope>NUCLEOTIDE SEQUENCE</scope>
    <source>
        <strain evidence="2">HWK02</strain>
    </source>
</reference>
<feature type="domain" description="F-box" evidence="1">
    <location>
        <begin position="19"/>
        <end position="70"/>
    </location>
</feature>
<evidence type="ECO:0000313" key="3">
    <source>
        <dbReference type="Proteomes" id="UP001175228"/>
    </source>
</evidence>
<dbReference type="AlphaFoldDB" id="A0AA39TL79"/>
<dbReference type="SUPFAM" id="SSF81383">
    <property type="entry name" value="F-box domain"/>
    <property type="match status" value="1"/>
</dbReference>
<name>A0AA39TL79_9AGAR</name>
<comment type="caution">
    <text evidence="2">The sequence shown here is derived from an EMBL/GenBank/DDBJ whole genome shotgun (WGS) entry which is preliminary data.</text>
</comment>
<evidence type="ECO:0000313" key="2">
    <source>
        <dbReference type="EMBL" id="KAK0493691.1"/>
    </source>
</evidence>
<sequence>MSSSSTVTSTNQVDPTSAISSLPDELLLEIFAVGTLYTSSTNFPFLVAAVCHYWCSLVINDASLWTSLIFKPVMELPSLSSDGSSDAQEIFPREALILKRSANRDIDCSIFLYWHQPDSFSLLSSLLAEHAHHIWSFKAEAQNWREITCLCKDLAFKEMPQLWKWHLMSLSGNHLVYEDKYNETDAVEYTFNSDSNSVPMQELKHSSTLQYPVLTDVTISGVPNHLSMQTLHGILSNSKDTLETLTLKWAIWASNCLLMDHVTLLHIKSLDIGYMQAQEACQMLRIFDFPALHNLKLDSLYDDVEGSQIFIDMMMYLPLEQLEELGLICVKLPLGDFPDHDLVKSGTITEELLPLLLQFVCQLIHVSTLMLSPCSDTLLKYMNYPKGGSINMAGLKKVLLSGVIKNPDDGIWQFQCKRVKLKVDGEDIGPIIEGMNPYINFCMGILPNKWWDAGLENSLTLNSSWDVSDII</sequence>
<proteinExistence type="predicted"/>
<keyword evidence="3" id="KW-1185">Reference proteome</keyword>
<dbReference type="EMBL" id="JAUEPU010000023">
    <property type="protein sequence ID" value="KAK0493691.1"/>
    <property type="molecule type" value="Genomic_DNA"/>
</dbReference>